<keyword evidence="3" id="KW-1185">Reference proteome</keyword>
<comment type="caution">
    <text evidence="2">The sequence shown here is derived from an EMBL/GenBank/DDBJ whole genome shotgun (WGS) entry which is preliminary data.</text>
</comment>
<feature type="signal peptide" evidence="1">
    <location>
        <begin position="1"/>
        <end position="19"/>
    </location>
</feature>
<dbReference type="AlphaFoldDB" id="A0A9P4HAW6"/>
<name>A0A9P4HAW6_9PLEO</name>
<organism evidence="2 3">
    <name type="scientific">Setomelanomma holmii</name>
    <dbReference type="NCBI Taxonomy" id="210430"/>
    <lineage>
        <taxon>Eukaryota</taxon>
        <taxon>Fungi</taxon>
        <taxon>Dikarya</taxon>
        <taxon>Ascomycota</taxon>
        <taxon>Pezizomycotina</taxon>
        <taxon>Dothideomycetes</taxon>
        <taxon>Pleosporomycetidae</taxon>
        <taxon>Pleosporales</taxon>
        <taxon>Pleosporineae</taxon>
        <taxon>Phaeosphaeriaceae</taxon>
        <taxon>Setomelanomma</taxon>
    </lineage>
</organism>
<dbReference type="EMBL" id="ML978183">
    <property type="protein sequence ID" value="KAF2031150.1"/>
    <property type="molecule type" value="Genomic_DNA"/>
</dbReference>
<evidence type="ECO:0000256" key="1">
    <source>
        <dbReference type="SAM" id="SignalP"/>
    </source>
</evidence>
<dbReference type="OrthoDB" id="3800864at2759"/>
<evidence type="ECO:0000313" key="3">
    <source>
        <dbReference type="Proteomes" id="UP000799777"/>
    </source>
</evidence>
<sequence length="632" mass="70087">MNLFSFSIGLLALAAPVSAVPAPQATPDFPDIAAAESVIVGNFTFCAPTPDSVSTAGSPQELYFPFDIQARAKCTKDGIPTASASWFHKDTASLDFDLDGVHPATIEINGKFLAIQYNYKKHLIEFQFGDLKWTTHDPSDNPQRGFCMVRNSWNISKLKCPSKDYMFKGGYPPRDCPECKAKVVAAREDPPNGQSLVVARTPKDVLMAPMVHSRQTITPGMHCKPQKACHPSCETDRAALAECNCMYLTCGQGGHDWEQFRNRYDTCCKTAKGAKNCQDMNTAALFDINVNPDGADANYFSKETYPCFWKYQLNMTELYNSGVLNEVKATFDTRAGLHSVSFDMKCRNTIWASVNDKKLEMRYDVDNHWNTFHYNQCNWGQDIYTTHGCGGYCNNRGWYSRGDEKHIDMTCWIYLPLADGQTSTSEVKTIGAREDTQETASAPSDITVTQLPQSLNNIAVALVQDGKTGYYPFTVSITEYCQASEGTPLMARGFWSPVGENGLMIELGSDLQISIPIGWGDLLVGAYDFWTHRLSFHYNGCNWDQDIDGIAQCGYCNSRPWSSGQLNCAMDAGAGRTCFLLADVHVTADERISLFILETPSGLDLCLATLTARLLASLLFPGSSSRRFEFKT</sequence>
<dbReference type="Proteomes" id="UP000799777">
    <property type="component" value="Unassembled WGS sequence"/>
</dbReference>
<protein>
    <submittedName>
        <fullName evidence="2">Uncharacterized protein</fullName>
    </submittedName>
</protein>
<feature type="chain" id="PRO_5040355440" evidence="1">
    <location>
        <begin position="20"/>
        <end position="632"/>
    </location>
</feature>
<proteinExistence type="predicted"/>
<accession>A0A9P4HAW6</accession>
<gene>
    <name evidence="2" type="ORF">EK21DRAFT_88287</name>
</gene>
<evidence type="ECO:0000313" key="2">
    <source>
        <dbReference type="EMBL" id="KAF2031150.1"/>
    </source>
</evidence>
<reference evidence="2" key="1">
    <citation type="journal article" date="2020" name="Stud. Mycol.">
        <title>101 Dothideomycetes genomes: a test case for predicting lifestyles and emergence of pathogens.</title>
        <authorList>
            <person name="Haridas S."/>
            <person name="Albert R."/>
            <person name="Binder M."/>
            <person name="Bloem J."/>
            <person name="Labutti K."/>
            <person name="Salamov A."/>
            <person name="Andreopoulos B."/>
            <person name="Baker S."/>
            <person name="Barry K."/>
            <person name="Bills G."/>
            <person name="Bluhm B."/>
            <person name="Cannon C."/>
            <person name="Castanera R."/>
            <person name="Culley D."/>
            <person name="Daum C."/>
            <person name="Ezra D."/>
            <person name="Gonzalez J."/>
            <person name="Henrissat B."/>
            <person name="Kuo A."/>
            <person name="Liang C."/>
            <person name="Lipzen A."/>
            <person name="Lutzoni F."/>
            <person name="Magnuson J."/>
            <person name="Mondo S."/>
            <person name="Nolan M."/>
            <person name="Ohm R."/>
            <person name="Pangilinan J."/>
            <person name="Park H.-J."/>
            <person name="Ramirez L."/>
            <person name="Alfaro M."/>
            <person name="Sun H."/>
            <person name="Tritt A."/>
            <person name="Yoshinaga Y."/>
            <person name="Zwiers L.-H."/>
            <person name="Turgeon B."/>
            <person name="Goodwin S."/>
            <person name="Spatafora J."/>
            <person name="Crous P."/>
            <person name="Grigoriev I."/>
        </authorList>
    </citation>
    <scope>NUCLEOTIDE SEQUENCE</scope>
    <source>
        <strain evidence="2">CBS 110217</strain>
    </source>
</reference>
<keyword evidence="1" id="KW-0732">Signal</keyword>